<evidence type="ECO:0000313" key="3">
    <source>
        <dbReference type="EMBL" id="KFD62904.1"/>
    </source>
</evidence>
<evidence type="ECO:0000256" key="1">
    <source>
        <dbReference type="SAM" id="MobiDB-lite"/>
    </source>
</evidence>
<accession>A0A085LN07</accession>
<protein>
    <submittedName>
        <fullName evidence="2">Uncharacterized protein</fullName>
    </submittedName>
</protein>
<proteinExistence type="predicted"/>
<evidence type="ECO:0000313" key="2">
    <source>
        <dbReference type="EMBL" id="KFD46353.1"/>
    </source>
</evidence>
<feature type="region of interest" description="Disordered" evidence="1">
    <location>
        <begin position="61"/>
        <end position="112"/>
    </location>
</feature>
<sequence length="112" mass="11831">MVSHGVAALDRQGFEGKGPPGPFLEPISMLEIGTRGLGGSPEYNLSAVSPRELCPGVTSPAATVRQRLPAGPFDQANQRARNRPVRIGGASAHEPLSGGADGPELEKHWRRQ</sequence>
<feature type="region of interest" description="Disordered" evidence="1">
    <location>
        <begin position="1"/>
        <end position="27"/>
    </location>
</feature>
<dbReference type="Proteomes" id="UP000030758">
    <property type="component" value="Unassembled WGS sequence"/>
</dbReference>
<organism evidence="2 4">
    <name type="scientific">Trichuris suis</name>
    <name type="common">pig whipworm</name>
    <dbReference type="NCBI Taxonomy" id="68888"/>
    <lineage>
        <taxon>Eukaryota</taxon>
        <taxon>Metazoa</taxon>
        <taxon>Ecdysozoa</taxon>
        <taxon>Nematoda</taxon>
        <taxon>Enoplea</taxon>
        <taxon>Dorylaimia</taxon>
        <taxon>Trichinellida</taxon>
        <taxon>Trichuridae</taxon>
        <taxon>Trichuris</taxon>
    </lineage>
</organism>
<evidence type="ECO:0000313" key="4">
    <source>
        <dbReference type="Proteomes" id="UP000030764"/>
    </source>
</evidence>
<gene>
    <name evidence="2" type="ORF">M513_12769</name>
    <name evidence="3" type="ORF">M514_12769</name>
</gene>
<dbReference type="EMBL" id="KL367585">
    <property type="protein sequence ID" value="KFD62904.1"/>
    <property type="molecule type" value="Genomic_DNA"/>
</dbReference>
<name>A0A085LN07_9BILA</name>
<dbReference type="Proteomes" id="UP000030764">
    <property type="component" value="Unassembled WGS sequence"/>
</dbReference>
<keyword evidence="4" id="KW-1185">Reference proteome</keyword>
<reference evidence="2 4" key="1">
    <citation type="journal article" date="2014" name="Nat. Genet.">
        <title>Genome and transcriptome of the porcine whipworm Trichuris suis.</title>
        <authorList>
            <person name="Jex A.R."/>
            <person name="Nejsum P."/>
            <person name="Schwarz E.M."/>
            <person name="Hu L."/>
            <person name="Young N.D."/>
            <person name="Hall R.S."/>
            <person name="Korhonen P.K."/>
            <person name="Liao S."/>
            <person name="Thamsborg S."/>
            <person name="Xia J."/>
            <person name="Xu P."/>
            <person name="Wang S."/>
            <person name="Scheerlinck J.P."/>
            <person name="Hofmann A."/>
            <person name="Sternberg P.W."/>
            <person name="Wang J."/>
            <person name="Gasser R.B."/>
        </authorList>
    </citation>
    <scope>NUCLEOTIDE SEQUENCE [LARGE SCALE GENOMIC DNA]</scope>
    <source>
        <strain evidence="3">DCEP-RM93F</strain>
        <strain evidence="2">DCEP-RM93M</strain>
    </source>
</reference>
<dbReference type="EMBL" id="KL363376">
    <property type="protein sequence ID" value="KFD46353.1"/>
    <property type="molecule type" value="Genomic_DNA"/>
</dbReference>
<dbReference type="AlphaFoldDB" id="A0A085LN07"/>